<dbReference type="SUPFAM" id="SSF52113">
    <property type="entry name" value="BRCT domain"/>
    <property type="match status" value="1"/>
</dbReference>
<dbReference type="GO" id="GO:0005634">
    <property type="term" value="C:nucleus"/>
    <property type="evidence" value="ECO:0007669"/>
    <property type="project" value="UniProtKB-SubCell"/>
</dbReference>
<proteinExistence type="predicted"/>
<reference evidence="18 19" key="1">
    <citation type="journal article" date="2019" name="Sci. Rep.">
        <title>A high-quality genome of Eragrostis curvula grass provides insights into Poaceae evolution and supports new strategies to enhance forage quality.</title>
        <authorList>
            <person name="Carballo J."/>
            <person name="Santos B.A.C.M."/>
            <person name="Zappacosta D."/>
            <person name="Garbus I."/>
            <person name="Selva J.P."/>
            <person name="Gallo C.A."/>
            <person name="Diaz A."/>
            <person name="Albertini E."/>
            <person name="Caccamo M."/>
            <person name="Echenique V."/>
        </authorList>
    </citation>
    <scope>NUCLEOTIDE SEQUENCE [LARGE SCALE GENOMIC DNA]</scope>
    <source>
        <strain evidence="19">cv. Victoria</strain>
        <tissue evidence="18">Leaf</tissue>
    </source>
</reference>
<dbReference type="Gene3D" id="3.40.50.1000">
    <property type="entry name" value="HAD superfamily/HAD-like"/>
    <property type="match status" value="1"/>
</dbReference>
<sequence>MNLAESPSPSPSSSSGSDDFAALLDSELELASAGYSATLGDASVSPTGGDDDEEQVKAEVEALEENSTKRPRVEELHQDQATSVTPGKDTAGSSKDVQGELCPHLGFVGGLCFTCGKPQDEEDVSGVAFDYIHKGLRLSTSEIDRLRGADLKNLLRERKLRLILDLDHTLINSTRLQDITPAENKLDDPNRSIFTLESMHMLTKLRPFVNKFLEEASDMFEMYIYTMADKAYAIEIAKLLDPGNIYFSSKIISNTDCTQQHQKGLDVVWKKHKENLILMERYHYFGSSCKQFGRGVKSLSELMQDERESDGALATILHVLKRIHAIFFDSAIETDLSSRDVRQVIKAVRKHVLQGCKLVFSRVFPRNARPQDQFIWKMAEQLGAICCTDLDSTVTHVVALDPGTDKAHWAAVNKKFLVHPRWIEAANFRWCRQPEEDFPVRSPEGKVKDKENSVAGEKKMDQDKQNVVPGQEKKEETVHGQEKEEENALATTTTCPTDS</sequence>
<keyword evidence="10" id="KW-0804">Transcription</keyword>
<comment type="catalytic activity">
    <reaction evidence="13">
        <text>O-phospho-L-threonyl-[protein] + H2O = L-threonyl-[protein] + phosphate</text>
        <dbReference type="Rhea" id="RHEA:47004"/>
        <dbReference type="Rhea" id="RHEA-COMP:11060"/>
        <dbReference type="Rhea" id="RHEA-COMP:11605"/>
        <dbReference type="ChEBI" id="CHEBI:15377"/>
        <dbReference type="ChEBI" id="CHEBI:30013"/>
        <dbReference type="ChEBI" id="CHEBI:43474"/>
        <dbReference type="ChEBI" id="CHEBI:61977"/>
        <dbReference type="EC" id="3.1.3.16"/>
    </reaction>
</comment>
<keyword evidence="19" id="KW-1185">Reference proteome</keyword>
<feature type="domain" description="BRCT" evidence="16">
    <location>
        <begin position="348"/>
        <end position="440"/>
    </location>
</feature>
<dbReference type="InterPro" id="IPR036412">
    <property type="entry name" value="HAD-like_sf"/>
</dbReference>
<dbReference type="PROSITE" id="PS50172">
    <property type="entry name" value="BRCT"/>
    <property type="match status" value="1"/>
</dbReference>
<dbReference type="GO" id="GO:0046872">
    <property type="term" value="F:metal ion binding"/>
    <property type="evidence" value="ECO:0007669"/>
    <property type="project" value="UniProtKB-KW"/>
</dbReference>
<dbReference type="Proteomes" id="UP000324897">
    <property type="component" value="Chromosome 7"/>
</dbReference>
<feature type="compositionally biased region" description="Basic and acidic residues" evidence="15">
    <location>
        <begin position="471"/>
        <end position="482"/>
    </location>
</feature>
<dbReference type="InterPro" id="IPR023214">
    <property type="entry name" value="HAD_sf"/>
</dbReference>
<feature type="region of interest" description="Disordered" evidence="15">
    <location>
        <begin position="38"/>
        <end position="96"/>
    </location>
</feature>
<dbReference type="GO" id="GO:0009651">
    <property type="term" value="P:response to salt stress"/>
    <property type="evidence" value="ECO:0007669"/>
    <property type="project" value="UniProtKB-ARBA"/>
</dbReference>
<dbReference type="SMART" id="SM00577">
    <property type="entry name" value="CPDc"/>
    <property type="match status" value="1"/>
</dbReference>
<evidence type="ECO:0000256" key="1">
    <source>
        <dbReference type="ARBA" id="ARBA00001936"/>
    </source>
</evidence>
<comment type="subcellular location">
    <subcellularLocation>
        <location evidence="3">Nucleus</location>
    </subcellularLocation>
</comment>
<organism evidence="18 19">
    <name type="scientific">Eragrostis curvula</name>
    <name type="common">weeping love grass</name>
    <dbReference type="NCBI Taxonomy" id="38414"/>
    <lineage>
        <taxon>Eukaryota</taxon>
        <taxon>Viridiplantae</taxon>
        <taxon>Streptophyta</taxon>
        <taxon>Embryophyta</taxon>
        <taxon>Tracheophyta</taxon>
        <taxon>Spermatophyta</taxon>
        <taxon>Magnoliopsida</taxon>
        <taxon>Liliopsida</taxon>
        <taxon>Poales</taxon>
        <taxon>Poaceae</taxon>
        <taxon>PACMAD clade</taxon>
        <taxon>Chloridoideae</taxon>
        <taxon>Eragrostideae</taxon>
        <taxon>Eragrostidinae</taxon>
        <taxon>Eragrostis</taxon>
    </lineage>
</organism>
<dbReference type="Gene3D" id="3.40.50.10190">
    <property type="entry name" value="BRCT domain"/>
    <property type="match status" value="1"/>
</dbReference>
<gene>
    <name evidence="18" type="ORF">EJB05_35389</name>
</gene>
<dbReference type="SUPFAM" id="SSF56784">
    <property type="entry name" value="HAD-like"/>
    <property type="match status" value="1"/>
</dbReference>
<feature type="non-terminal residue" evidence="18">
    <location>
        <position position="1"/>
    </location>
</feature>
<evidence type="ECO:0000256" key="15">
    <source>
        <dbReference type="SAM" id="MobiDB-lite"/>
    </source>
</evidence>
<evidence type="ECO:0000256" key="2">
    <source>
        <dbReference type="ARBA" id="ARBA00001946"/>
    </source>
</evidence>
<comment type="caution">
    <text evidence="18">The sequence shown here is derived from an EMBL/GenBank/DDBJ whole genome shotgun (WGS) entry which is preliminary data.</text>
</comment>
<evidence type="ECO:0000256" key="11">
    <source>
        <dbReference type="ARBA" id="ARBA00023242"/>
    </source>
</evidence>
<dbReference type="Gramene" id="TVU19250">
    <property type="protein sequence ID" value="TVU19250"/>
    <property type="gene ID" value="EJB05_35389"/>
</dbReference>
<evidence type="ECO:0000256" key="9">
    <source>
        <dbReference type="ARBA" id="ARBA00023015"/>
    </source>
</evidence>
<feature type="region of interest" description="Disordered" evidence="15">
    <location>
        <begin position="1"/>
        <end position="21"/>
    </location>
</feature>
<comment type="catalytic activity">
    <reaction evidence="12">
        <text>O-phospho-L-seryl-[protein] + H2O = L-seryl-[protein] + phosphate</text>
        <dbReference type="Rhea" id="RHEA:20629"/>
        <dbReference type="Rhea" id="RHEA-COMP:9863"/>
        <dbReference type="Rhea" id="RHEA-COMP:11604"/>
        <dbReference type="ChEBI" id="CHEBI:15377"/>
        <dbReference type="ChEBI" id="CHEBI:29999"/>
        <dbReference type="ChEBI" id="CHEBI:43474"/>
        <dbReference type="ChEBI" id="CHEBI:83421"/>
        <dbReference type="EC" id="3.1.3.16"/>
    </reaction>
</comment>
<evidence type="ECO:0000313" key="18">
    <source>
        <dbReference type="EMBL" id="TVU19250.1"/>
    </source>
</evidence>
<dbReference type="PANTHER" id="PTHR23081">
    <property type="entry name" value="RNA POLYMERASE II CTD PHOSPHATASE"/>
    <property type="match status" value="1"/>
</dbReference>
<keyword evidence="5" id="KW-0678">Repressor</keyword>
<evidence type="ECO:0000256" key="3">
    <source>
        <dbReference type="ARBA" id="ARBA00004123"/>
    </source>
</evidence>
<evidence type="ECO:0000259" key="17">
    <source>
        <dbReference type="PROSITE" id="PS50969"/>
    </source>
</evidence>
<dbReference type="PROSITE" id="PS50969">
    <property type="entry name" value="FCP1"/>
    <property type="match status" value="1"/>
</dbReference>
<comment type="cofactor">
    <cofactor evidence="1">
        <name>Mn(2+)</name>
        <dbReference type="ChEBI" id="CHEBI:29035"/>
    </cofactor>
</comment>
<evidence type="ECO:0000313" key="19">
    <source>
        <dbReference type="Proteomes" id="UP000324897"/>
    </source>
</evidence>
<evidence type="ECO:0000256" key="14">
    <source>
        <dbReference type="ARBA" id="ARBA00063107"/>
    </source>
</evidence>
<dbReference type="Pfam" id="PF03031">
    <property type="entry name" value="NIF"/>
    <property type="match status" value="1"/>
</dbReference>
<dbReference type="GO" id="GO:0008420">
    <property type="term" value="F:RNA polymerase II CTD heptapeptide repeat phosphatase activity"/>
    <property type="evidence" value="ECO:0007669"/>
    <property type="project" value="InterPro"/>
</dbReference>
<accession>A0A5J9U7X5</accession>
<keyword evidence="11" id="KW-0539">Nucleus</keyword>
<keyword evidence="8" id="KW-0694">RNA-binding</keyword>
<dbReference type="PANTHER" id="PTHR23081:SF36">
    <property type="entry name" value="RNA POLYMERASE II SUBUNIT A C-TERMINAL DOMAIN PHOSPHATASE"/>
    <property type="match status" value="1"/>
</dbReference>
<feature type="compositionally biased region" description="Polar residues" evidence="15">
    <location>
        <begin position="79"/>
        <end position="96"/>
    </location>
</feature>
<evidence type="ECO:0000256" key="6">
    <source>
        <dbReference type="ARBA" id="ARBA00022723"/>
    </source>
</evidence>
<evidence type="ECO:0000256" key="8">
    <source>
        <dbReference type="ARBA" id="ARBA00022884"/>
    </source>
</evidence>
<feature type="region of interest" description="Disordered" evidence="15">
    <location>
        <begin position="437"/>
        <end position="499"/>
    </location>
</feature>
<evidence type="ECO:0000259" key="16">
    <source>
        <dbReference type="PROSITE" id="PS50172"/>
    </source>
</evidence>
<dbReference type="OrthoDB" id="10249888at2759"/>
<dbReference type="InterPro" id="IPR001357">
    <property type="entry name" value="BRCT_dom"/>
</dbReference>
<protein>
    <recommendedName>
        <fullName evidence="4">protein-serine/threonine phosphatase</fullName>
        <ecNumber evidence="4">3.1.3.16</ecNumber>
    </recommendedName>
</protein>
<evidence type="ECO:0000256" key="4">
    <source>
        <dbReference type="ARBA" id="ARBA00013081"/>
    </source>
</evidence>
<comment type="subunit">
    <text evidence="14">Interacts with RAP74.</text>
</comment>
<dbReference type="InterPro" id="IPR036420">
    <property type="entry name" value="BRCT_dom_sf"/>
</dbReference>
<keyword evidence="9" id="KW-0805">Transcription regulation</keyword>
<dbReference type="InterPro" id="IPR004274">
    <property type="entry name" value="FCP1_dom"/>
</dbReference>
<feature type="domain" description="FCP1 homology" evidence="17">
    <location>
        <begin position="155"/>
        <end position="323"/>
    </location>
</feature>
<dbReference type="InterPro" id="IPR039189">
    <property type="entry name" value="Fcp1"/>
</dbReference>
<evidence type="ECO:0000256" key="7">
    <source>
        <dbReference type="ARBA" id="ARBA00022801"/>
    </source>
</evidence>
<feature type="compositionally biased region" description="Basic and acidic residues" evidence="15">
    <location>
        <begin position="437"/>
        <end position="464"/>
    </location>
</feature>
<keyword evidence="7" id="KW-0378">Hydrolase</keyword>
<dbReference type="GO" id="GO:0003723">
    <property type="term" value="F:RNA binding"/>
    <property type="evidence" value="ECO:0007669"/>
    <property type="project" value="UniProtKB-KW"/>
</dbReference>
<dbReference type="CDD" id="cd07521">
    <property type="entry name" value="HAD_FCP1-like"/>
    <property type="match status" value="1"/>
</dbReference>
<feature type="compositionally biased region" description="Basic and acidic residues" evidence="15">
    <location>
        <begin position="55"/>
        <end position="78"/>
    </location>
</feature>
<evidence type="ECO:0000256" key="12">
    <source>
        <dbReference type="ARBA" id="ARBA00047761"/>
    </source>
</evidence>
<dbReference type="CDD" id="cd17729">
    <property type="entry name" value="BRCT_CTDP1"/>
    <property type="match status" value="1"/>
</dbReference>
<evidence type="ECO:0000256" key="5">
    <source>
        <dbReference type="ARBA" id="ARBA00022491"/>
    </source>
</evidence>
<dbReference type="FunFam" id="3.40.50.10190:FF:000014">
    <property type="entry name" value="RNA polymerase II C-terminal domain phosphatase-like 3"/>
    <property type="match status" value="1"/>
</dbReference>
<evidence type="ECO:0000256" key="10">
    <source>
        <dbReference type="ARBA" id="ARBA00023163"/>
    </source>
</evidence>
<dbReference type="Pfam" id="PF12738">
    <property type="entry name" value="PTCB-BRCT"/>
    <property type="match status" value="1"/>
</dbReference>
<keyword evidence="6" id="KW-0479">Metal-binding</keyword>
<feature type="compositionally biased region" description="Polar residues" evidence="15">
    <location>
        <begin position="489"/>
        <end position="499"/>
    </location>
</feature>
<dbReference type="EMBL" id="RWGY01000029">
    <property type="protein sequence ID" value="TVU19250.1"/>
    <property type="molecule type" value="Genomic_DNA"/>
</dbReference>
<comment type="cofactor">
    <cofactor evidence="2">
        <name>Mg(2+)</name>
        <dbReference type="ChEBI" id="CHEBI:18420"/>
    </cofactor>
</comment>
<name>A0A5J9U7X5_9POAL</name>
<dbReference type="AlphaFoldDB" id="A0A5J9U7X5"/>
<dbReference type="EC" id="3.1.3.16" evidence="4"/>
<evidence type="ECO:0000256" key="13">
    <source>
        <dbReference type="ARBA" id="ARBA00048336"/>
    </source>
</evidence>